<dbReference type="GO" id="GO:0032259">
    <property type="term" value="P:methylation"/>
    <property type="evidence" value="ECO:0007669"/>
    <property type="project" value="UniProtKB-KW"/>
</dbReference>
<dbReference type="AlphaFoldDB" id="Q0RU03"/>
<dbReference type="EMBL" id="CT573213">
    <property type="protein sequence ID" value="CAJ58942.1"/>
    <property type="molecule type" value="Genomic_DNA"/>
</dbReference>
<keyword evidence="2" id="KW-0489">Methyltransferase</keyword>
<dbReference type="HOGENOM" id="CLU_022127_0_0_11"/>
<keyword evidence="2" id="KW-0808">Transferase</keyword>
<dbReference type="KEGG" id="fal:FRAAL0265"/>
<dbReference type="RefSeq" id="WP_011601525.1">
    <property type="nucleotide sequence ID" value="NC_008278.1"/>
</dbReference>
<dbReference type="InterPro" id="IPR052916">
    <property type="entry name" value="Type-I_RE_MTase_Subunit"/>
</dbReference>
<dbReference type="Proteomes" id="UP000000657">
    <property type="component" value="Chromosome"/>
</dbReference>
<organism evidence="2 3">
    <name type="scientific">Frankia alni (strain DSM 45986 / CECT 9034 / ACN14a)</name>
    <dbReference type="NCBI Taxonomy" id="326424"/>
    <lineage>
        <taxon>Bacteria</taxon>
        <taxon>Bacillati</taxon>
        <taxon>Actinomycetota</taxon>
        <taxon>Actinomycetes</taxon>
        <taxon>Frankiales</taxon>
        <taxon>Frankiaceae</taxon>
        <taxon>Frankia</taxon>
    </lineage>
</organism>
<dbReference type="SUPFAM" id="SSF53335">
    <property type="entry name" value="S-adenosyl-L-methionine-dependent methyltransferases"/>
    <property type="match status" value="1"/>
</dbReference>
<name>Q0RU03_FRAAA</name>
<reference evidence="2 3" key="1">
    <citation type="journal article" date="2007" name="Genome Res.">
        <title>Genome characteristics of facultatively symbiotic Frankia sp. strains reflect host range and host plant biogeography.</title>
        <authorList>
            <person name="Normand P."/>
            <person name="Lapierre P."/>
            <person name="Tisa L.S."/>
            <person name="Gogarten J.P."/>
            <person name="Alloisio N."/>
            <person name="Bagnarol E."/>
            <person name="Bassi C.A."/>
            <person name="Berry A.M."/>
            <person name="Bickhart D.M."/>
            <person name="Choisne N."/>
            <person name="Couloux A."/>
            <person name="Cournoyer B."/>
            <person name="Cruveiller S."/>
            <person name="Daubin V."/>
            <person name="Demange N."/>
            <person name="Francino M.P."/>
            <person name="Goltsman E."/>
            <person name="Huang Y."/>
            <person name="Kopp O.R."/>
            <person name="Labarre L."/>
            <person name="Lapidus A."/>
            <person name="Lavire C."/>
            <person name="Marechal J."/>
            <person name="Martinez M."/>
            <person name="Mastronunzio J.E."/>
            <person name="Mullin B.C."/>
            <person name="Niemann J."/>
            <person name="Pujic P."/>
            <person name="Rawnsley T."/>
            <person name="Rouy Z."/>
            <person name="Schenowitz C."/>
            <person name="Sellstedt A."/>
            <person name="Tavares F."/>
            <person name="Tomkins J.P."/>
            <person name="Vallenet D."/>
            <person name="Valverde C."/>
            <person name="Wall L.G."/>
            <person name="Wang Y."/>
            <person name="Medigue C."/>
            <person name="Benson D.R."/>
        </authorList>
    </citation>
    <scope>NUCLEOTIDE SEQUENCE [LARGE SCALE GENOMIC DNA]</scope>
    <source>
        <strain evidence="3">DSM 45986 / CECT 9034 / ACN14a</strain>
    </source>
</reference>
<gene>
    <name evidence="2" type="ordered locus">FRAAL0265</name>
</gene>
<proteinExistence type="predicted"/>
<dbReference type="OrthoDB" id="9784823at2"/>
<dbReference type="GO" id="GO:0003677">
    <property type="term" value="F:DNA binding"/>
    <property type="evidence" value="ECO:0007669"/>
    <property type="project" value="InterPro"/>
</dbReference>
<feature type="domain" description="DNA methylase adenine-specific" evidence="1">
    <location>
        <begin position="184"/>
        <end position="375"/>
    </location>
</feature>
<dbReference type="REBASE" id="13302">
    <property type="entry name" value="M.FalAORF265P"/>
</dbReference>
<dbReference type="Gene3D" id="3.40.50.150">
    <property type="entry name" value="Vaccinia Virus protein VP39"/>
    <property type="match status" value="1"/>
</dbReference>
<dbReference type="PANTHER" id="PTHR42998:SF1">
    <property type="entry name" value="TYPE I RESTRICTION ENZYME HINDI METHYLASE SUBUNIT"/>
    <property type="match status" value="1"/>
</dbReference>
<accession>Q0RU03</accession>
<dbReference type="InterPro" id="IPR003356">
    <property type="entry name" value="DNA_methylase_A-5"/>
</dbReference>
<dbReference type="GO" id="GO:0008170">
    <property type="term" value="F:N-methyltransferase activity"/>
    <property type="evidence" value="ECO:0007669"/>
    <property type="project" value="InterPro"/>
</dbReference>
<dbReference type="STRING" id="326424.FRAAL0265"/>
<dbReference type="InterPro" id="IPR029063">
    <property type="entry name" value="SAM-dependent_MTases_sf"/>
</dbReference>
<dbReference type="Pfam" id="PF02384">
    <property type="entry name" value="N6_Mtase"/>
    <property type="match status" value="1"/>
</dbReference>
<protein>
    <submittedName>
        <fullName evidence="2">Type I restriction system adenine methylase</fullName>
    </submittedName>
</protein>
<dbReference type="PANTHER" id="PTHR42998">
    <property type="entry name" value="TYPE I RESTRICTION ENZYME HINDVIIP M PROTEIN-RELATED"/>
    <property type="match status" value="1"/>
</dbReference>
<sequence length="712" mass="74556">MPNGSDVSATVTASDIARLAGVGRAAVSNWRRRFVDFPQPVGGTSTSPLFALTAVEDWFDRHDRPFSVEVGDRVWQQIRGTVEDPRLGELVGHLGGFLLHHQRDRDAAVGLLGEPDAAAARLLGPAIERAAPDLPVGFPLIWEPDWVPIARSAAAAADRDGHAALFEVLRVRYREVYSRQVAETPPAVADLMVGLAGLGRMAGELTVLDSACGVGGLLEAARVAGVRRLLGQDVDPTAARITGAGLLLHGADARIVAADSLLADAFVGGQADVVLCGPPSGQRAWPHDELVDSPWWGYGVPPRGEPELAWVQHCLAHGRRGAPVLVLMPAAAASRPAGRRIRANLLRAGALRAVLGLPLDLFGAGSAPDLWVLRVPGDDVPPAQVLMGLASNDPSTVQRAWSSFTDSAPASEPAKAAEPGGAVLPAGFRRMPITDLLDGEVDLNPRSHVLVYPDSVIEREFPAVREEFLAALSSLSALTPSIPPPGISSPAKTSGSTAEPAAAFETAGAAQPAWVTVGQLAKSGVLTVLTAPLQTRTDAGDLPLLTAADVRRGRGASGRTGLLPGMLMLRSGDVVCAMAAGRIAAEVIDEVGAVLGPKVALLRVDPERLDPHFLAGSLRAAGYRAAGGLGVGDEEGLGSRSGGMLSRPDLRRVRISALALAAQRELGADFRRLQRLEKSVREAAELGEEIIRVGYLGVADGRLRVRGDPDSR</sequence>
<dbReference type="CDD" id="cd02440">
    <property type="entry name" value="AdoMet_MTases"/>
    <property type="match status" value="1"/>
</dbReference>
<evidence type="ECO:0000313" key="2">
    <source>
        <dbReference type="EMBL" id="CAJ58942.1"/>
    </source>
</evidence>
<dbReference type="eggNOG" id="COG0286">
    <property type="taxonomic scope" value="Bacteria"/>
</dbReference>
<evidence type="ECO:0000313" key="3">
    <source>
        <dbReference type="Proteomes" id="UP000000657"/>
    </source>
</evidence>
<evidence type="ECO:0000259" key="1">
    <source>
        <dbReference type="Pfam" id="PF02384"/>
    </source>
</evidence>
<keyword evidence="3" id="KW-1185">Reference proteome</keyword>